<evidence type="ECO:0000313" key="2">
    <source>
        <dbReference type="Proteomes" id="UP001060085"/>
    </source>
</evidence>
<proteinExistence type="predicted"/>
<reference evidence="2" key="1">
    <citation type="journal article" date="2023" name="Nat. Plants">
        <title>Single-cell RNA sequencing provides a high-resolution roadmap for understanding the multicellular compartmentation of specialized metabolism.</title>
        <authorList>
            <person name="Sun S."/>
            <person name="Shen X."/>
            <person name="Li Y."/>
            <person name="Li Y."/>
            <person name="Wang S."/>
            <person name="Li R."/>
            <person name="Zhang H."/>
            <person name="Shen G."/>
            <person name="Guo B."/>
            <person name="Wei J."/>
            <person name="Xu J."/>
            <person name="St-Pierre B."/>
            <person name="Chen S."/>
            <person name="Sun C."/>
        </authorList>
    </citation>
    <scope>NUCLEOTIDE SEQUENCE [LARGE SCALE GENOMIC DNA]</scope>
</reference>
<evidence type="ECO:0000313" key="1">
    <source>
        <dbReference type="EMBL" id="KAI5663021.1"/>
    </source>
</evidence>
<comment type="caution">
    <text evidence="1">The sequence shown here is derived from an EMBL/GenBank/DDBJ whole genome shotgun (WGS) entry which is preliminary data.</text>
</comment>
<accession>A0ACC0AQX2</accession>
<name>A0ACC0AQX2_CATRO</name>
<dbReference type="EMBL" id="CM044705">
    <property type="protein sequence ID" value="KAI5663021.1"/>
    <property type="molecule type" value="Genomic_DNA"/>
</dbReference>
<organism evidence="1 2">
    <name type="scientific">Catharanthus roseus</name>
    <name type="common">Madagascar periwinkle</name>
    <name type="synonym">Vinca rosea</name>
    <dbReference type="NCBI Taxonomy" id="4058"/>
    <lineage>
        <taxon>Eukaryota</taxon>
        <taxon>Viridiplantae</taxon>
        <taxon>Streptophyta</taxon>
        <taxon>Embryophyta</taxon>
        <taxon>Tracheophyta</taxon>
        <taxon>Spermatophyta</taxon>
        <taxon>Magnoliopsida</taxon>
        <taxon>eudicotyledons</taxon>
        <taxon>Gunneridae</taxon>
        <taxon>Pentapetalae</taxon>
        <taxon>asterids</taxon>
        <taxon>lamiids</taxon>
        <taxon>Gentianales</taxon>
        <taxon>Apocynaceae</taxon>
        <taxon>Rauvolfioideae</taxon>
        <taxon>Vinceae</taxon>
        <taxon>Catharanthinae</taxon>
        <taxon>Catharanthus</taxon>
    </lineage>
</organism>
<sequence length="212" mass="23889">MATGPATSYAPYPPLVNQMAIISPQFCAPYPVDLIIARKLLKLSEGNFGVTDVNGNLMFKVKGKLFSLRDRRILLDAADNPIVSFQQKILTVHRRWKVFKGDSSDDKDLLFSVKKSSLLQMKTKLDVYLASNTKEDICDFKIEGSWFERSCTIYAGNSSTIVAQMHRKHSVQSIVLGKDTFSVTVYPNVDYAFIVALVVILEEINEDRKDED</sequence>
<gene>
    <name evidence="1" type="ORF">M9H77_22344</name>
</gene>
<dbReference type="Proteomes" id="UP001060085">
    <property type="component" value="Linkage Group LG05"/>
</dbReference>
<keyword evidence="2" id="KW-1185">Reference proteome</keyword>
<protein>
    <submittedName>
        <fullName evidence="1">Uncharacterized protein</fullName>
    </submittedName>
</protein>